<evidence type="ECO:0000256" key="1">
    <source>
        <dbReference type="SAM" id="MobiDB-lite"/>
    </source>
</evidence>
<feature type="region of interest" description="Disordered" evidence="1">
    <location>
        <begin position="1"/>
        <end position="122"/>
    </location>
</feature>
<keyword evidence="2" id="KW-0378">Hydrolase</keyword>
<feature type="compositionally biased region" description="Basic residues" evidence="1">
    <location>
        <begin position="1"/>
        <end position="14"/>
    </location>
</feature>
<keyword evidence="2" id="KW-0255">Endonuclease</keyword>
<protein>
    <submittedName>
        <fullName evidence="2">Very-short-patch mismatch repair endonuclease (G-T specific)</fullName>
    </submittedName>
</protein>
<proteinExistence type="predicted"/>
<feature type="non-terminal residue" evidence="2">
    <location>
        <position position="122"/>
    </location>
</feature>
<keyword evidence="2" id="KW-0540">Nuclease</keyword>
<dbReference type="GO" id="GO:0004519">
    <property type="term" value="F:endonuclease activity"/>
    <property type="evidence" value="ECO:0007669"/>
    <property type="project" value="UniProtKB-KW"/>
</dbReference>
<accession>A0A6J4H6C7</accession>
<dbReference type="EMBL" id="CADCTL010000011">
    <property type="protein sequence ID" value="CAA9212662.1"/>
    <property type="molecule type" value="Genomic_DNA"/>
</dbReference>
<sequence>VAHPRQGHAARTRRAPPPARHGVPLPPPPPRPPRHARHRAAGAAQGHLRPRLLLARTRLRLRPAAEEPRRVLGAEDRGQPRPRRPEGGGAAPGRVVGRGRVGVPTPQAGRPRKAAGALLGRL</sequence>
<dbReference type="AlphaFoldDB" id="A0A6J4H6C7"/>
<feature type="compositionally biased region" description="Basic and acidic residues" evidence="1">
    <location>
        <begin position="63"/>
        <end position="86"/>
    </location>
</feature>
<reference evidence="2" key="1">
    <citation type="submission" date="2020-02" db="EMBL/GenBank/DDBJ databases">
        <authorList>
            <person name="Meier V. D."/>
        </authorList>
    </citation>
    <scope>NUCLEOTIDE SEQUENCE</scope>
    <source>
        <strain evidence="2">AVDCRST_MAG04</strain>
    </source>
</reference>
<evidence type="ECO:0000313" key="2">
    <source>
        <dbReference type="EMBL" id="CAA9212662.1"/>
    </source>
</evidence>
<feature type="compositionally biased region" description="Pro residues" evidence="1">
    <location>
        <begin position="15"/>
        <end position="31"/>
    </location>
</feature>
<organism evidence="2">
    <name type="scientific">uncultured Acetobacteraceae bacterium</name>
    <dbReference type="NCBI Taxonomy" id="169975"/>
    <lineage>
        <taxon>Bacteria</taxon>
        <taxon>Pseudomonadati</taxon>
        <taxon>Pseudomonadota</taxon>
        <taxon>Alphaproteobacteria</taxon>
        <taxon>Acetobacterales</taxon>
        <taxon>Acetobacteraceae</taxon>
        <taxon>environmental samples</taxon>
    </lineage>
</organism>
<gene>
    <name evidence="2" type="ORF">AVDCRST_MAG04-197</name>
</gene>
<name>A0A6J4H6C7_9PROT</name>
<feature type="non-terminal residue" evidence="2">
    <location>
        <position position="1"/>
    </location>
</feature>